<sequence length="884" mass="101997">MNEEDESLWVPQYLLHACYEKIACTEPRRIACVALAHRVSTETMNEFGNAVAYQTRFERTKTASTRLLFLTDGLLLRQMAMNNNLPQYNVVILDEVHERQLAGDLLCTLLRDLVHRRPDFKLIVMSATINLKLFSEFFQGAPIIEVPGRLYPIELKYCPPPELDPLEKDSGKFDTAPYVKILDSIATKYSWSERGDVLVFLNGIAEISKCAEALKEYAEASRRWIILMLHSTLSVKEQNKVFDISPPGVRKVILSTNIAEASVTIDEVRFVIDSGKANLNYYNPKIRVTKLVTELISKASANQRKGRAGRTGPGICYRLYSEEQFEAMKDFTPSEINRSSLETLVLQILNMKLGIGAREFEYLEKPSTTALDEAINSLKLQRIIDYSSDRKLTNLGKIIADLPLDVLVGKLLIYSTLLNSVEVALTIAAGMSVQSPFTNRSWNDQECIKNRESLMSDRGDLFTLINIYREWLKCRRDGDDTKRWCHDRGLEETRLYEIVKMRHQLRNILIQSKLIIESDRKDLETMSKADRREHISRRKRIYRYRKDAQKNVEKRRRVLEAGRHFDTIAEDHDDEPSAEDKIQDLEFALLKDSTELVNEIDSHRLKENLAVILNALIAIGLYPQYAFDIQTHDYKASQEYFVRTYSRIFAAFHPHSSLSLNQDVLFIKPDSNEMSPYFQTYFFGTFLEMKSQYLCNVSRVPALFSLIAARNVKRTDSKTIICDSFLVLNFRHTRHADYVINVIVDIRRWLHRALEDKLQGDFPDSNDVKALIIELSRSHYPFGAKTPPCSDKDPHPGVFNENGIELVLNDKFRPPDIALVDTEGTILKTERDTIKEELIEESKKESKAKDLKKLYCYYCDKMIECENNAIFLKHRKMHENQSTN</sequence>
<evidence type="ECO:0000313" key="2">
    <source>
        <dbReference type="WBParaSite" id="ES5_v2.g10723.t1"/>
    </source>
</evidence>
<dbReference type="WBParaSite" id="ES5_v2.g10723.t1">
    <property type="protein sequence ID" value="ES5_v2.g10723.t1"/>
    <property type="gene ID" value="ES5_v2.g10723"/>
</dbReference>
<evidence type="ECO:0000313" key="1">
    <source>
        <dbReference type="Proteomes" id="UP000887579"/>
    </source>
</evidence>
<organism evidence="1 2">
    <name type="scientific">Panagrolaimus sp. ES5</name>
    <dbReference type="NCBI Taxonomy" id="591445"/>
    <lineage>
        <taxon>Eukaryota</taxon>
        <taxon>Metazoa</taxon>
        <taxon>Ecdysozoa</taxon>
        <taxon>Nematoda</taxon>
        <taxon>Chromadorea</taxon>
        <taxon>Rhabditida</taxon>
        <taxon>Tylenchina</taxon>
        <taxon>Panagrolaimomorpha</taxon>
        <taxon>Panagrolaimoidea</taxon>
        <taxon>Panagrolaimidae</taxon>
        <taxon>Panagrolaimus</taxon>
    </lineage>
</organism>
<name>A0AC34F0Z1_9BILA</name>
<accession>A0AC34F0Z1</accession>
<reference evidence="2" key="1">
    <citation type="submission" date="2022-11" db="UniProtKB">
        <authorList>
            <consortium name="WormBaseParasite"/>
        </authorList>
    </citation>
    <scope>IDENTIFICATION</scope>
</reference>
<dbReference type="Proteomes" id="UP000887579">
    <property type="component" value="Unplaced"/>
</dbReference>
<proteinExistence type="predicted"/>
<protein>
    <submittedName>
        <fullName evidence="2">RNA helicase</fullName>
    </submittedName>
</protein>